<dbReference type="Pfam" id="PF00533">
    <property type="entry name" value="BRCT"/>
    <property type="match status" value="1"/>
</dbReference>
<dbReference type="Gene3D" id="2.60.120.260">
    <property type="entry name" value="Galactose-binding domain-like"/>
    <property type="match status" value="1"/>
</dbReference>
<evidence type="ECO:0000256" key="1">
    <source>
        <dbReference type="ARBA" id="ARBA00004123"/>
    </source>
</evidence>
<comment type="subunit">
    <text evidence="12">Homodimer. Interacts with polynucleotide kinase (PNK), DNA polymerase-beta (POLB) and DNA ligase III (LIG3). Interacts with APTX and APLF. Interacts with APEX1; the interaction is induced by SIRT1 and increases with the acetylated form of APEX1. Interacts with (poly-ADP-ribosylated) PARP1.</text>
</comment>
<sequence length="656" mass="72697">MPEIEIRHVVSASSADPTHCAENLLKSDTYRKWKAAQVGEKQLSVILQFEKEERIHSIDVGNEGSAFVEVLAGSSASPSEQDYEVLLVTSSFMSPSESKAGTNLNRVRMFGPDKLVKAAAEKKWDRVKIVCTQPYTKTLAYGLSFVKFHSPPENNEMQSKSASPKVTKLGQFKVKDEDGNSASMRPGALFFSRASKPLLMPPKALRMEEPSPNYAVATLQANTSSASTPSPLAAEKPTAKTAPSPAAASPKDPAPTKRKFEFTKENSVPASAQKPDTGAPHPTQPTPKKPKAPISTPLPCKPPGPKKQPKEPLPEGTGEDFHHLLQGIVFVLSGFQNPFRSELRDKALEMGAKYRPDWTPDSTHLICAFANTPKYSQVKGCGGTIVRKEWVLDCHRTRRCLPCKRYLMDGTLASSSEEEEDSEEELPARPHKTPSPRQRARPLSSNHQAKASTSPARAQPTRGDSSGEETEPGTSWASTSNSRAREENSPISTDSEEPAGARDNWEDDSGDTGDELRRVEEEHRKKQQAGRETAADPDDPYGGSTDENTDVEEEPDQPIPELPDFFVGKHFFLYGDFSSQERRLLIRYITAFNGEVEGYMNERVNYVITAQEWDDTFEEALNDNASLSFVRPRWIYTCNERQRLIPHQPYVVVPRA</sequence>
<dbReference type="PANTHER" id="PTHR11370">
    <property type="entry name" value="DNA-REPAIR PROTEIN XRCC1"/>
    <property type="match status" value="1"/>
</dbReference>
<dbReference type="FunFam" id="3.40.50.10190:FF:000012">
    <property type="entry name" value="X-ray repair cross complementing 1"/>
    <property type="match status" value="1"/>
</dbReference>
<evidence type="ECO:0000256" key="7">
    <source>
        <dbReference type="ARBA" id="ARBA00022763"/>
    </source>
</evidence>
<feature type="region of interest" description="Disordered" evidence="15">
    <location>
        <begin position="412"/>
        <end position="561"/>
    </location>
</feature>
<dbReference type="Pfam" id="PF16589">
    <property type="entry name" value="BRCT_2"/>
    <property type="match status" value="1"/>
</dbReference>
<dbReference type="InterPro" id="IPR002706">
    <property type="entry name" value="Xrcc1_N"/>
</dbReference>
<dbReference type="Pfam" id="PF01834">
    <property type="entry name" value="XRCC1_N"/>
    <property type="match status" value="1"/>
</dbReference>
<comment type="subcellular location">
    <subcellularLocation>
        <location evidence="2">Chromosome</location>
    </subcellularLocation>
    <subcellularLocation>
        <location evidence="1">Nucleus</location>
    </subcellularLocation>
</comment>
<evidence type="ECO:0000256" key="12">
    <source>
        <dbReference type="ARBA" id="ARBA00064453"/>
    </source>
</evidence>
<dbReference type="InterPro" id="IPR036420">
    <property type="entry name" value="BRCT_dom_sf"/>
</dbReference>
<dbReference type="GO" id="GO:0005694">
    <property type="term" value="C:chromosome"/>
    <property type="evidence" value="ECO:0007669"/>
    <property type="project" value="UniProtKB-SubCell"/>
</dbReference>
<keyword evidence="9" id="KW-0234">DNA repair</keyword>
<dbReference type="CDD" id="cd17725">
    <property type="entry name" value="BRCT_XRCC1_rpt1"/>
    <property type="match status" value="1"/>
</dbReference>
<dbReference type="GO" id="GO:0005634">
    <property type="term" value="C:nucleus"/>
    <property type="evidence" value="ECO:0007669"/>
    <property type="project" value="UniProtKB-SubCell"/>
</dbReference>
<feature type="compositionally biased region" description="Acidic residues" evidence="15">
    <location>
        <begin position="416"/>
        <end position="425"/>
    </location>
</feature>
<keyword evidence="4" id="KW-1017">Isopeptide bond</keyword>
<evidence type="ECO:0000259" key="16">
    <source>
        <dbReference type="PROSITE" id="PS50172"/>
    </source>
</evidence>
<evidence type="ECO:0000256" key="9">
    <source>
        <dbReference type="ARBA" id="ARBA00023204"/>
    </source>
</evidence>
<protein>
    <recommendedName>
        <fullName evidence="13">DNA repair protein XRCC1</fullName>
    </recommendedName>
    <alternativeName>
        <fullName evidence="14">X-ray repair cross-complementing protein 1</fullName>
    </alternativeName>
</protein>
<dbReference type="GO" id="GO:0003684">
    <property type="term" value="F:damaged DNA binding"/>
    <property type="evidence" value="ECO:0007669"/>
    <property type="project" value="InterPro"/>
</dbReference>
<feature type="compositionally biased region" description="Basic and acidic residues" evidence="15">
    <location>
        <begin position="308"/>
        <end position="319"/>
    </location>
</feature>
<keyword evidence="8" id="KW-0832">Ubl conjugation</keyword>
<feature type="compositionally biased region" description="Polar residues" evidence="15">
    <location>
        <begin position="472"/>
        <end position="482"/>
    </location>
</feature>
<keyword evidence="3" id="KW-0158">Chromosome</keyword>
<evidence type="ECO:0000256" key="14">
    <source>
        <dbReference type="ARBA" id="ARBA00079580"/>
    </source>
</evidence>
<evidence type="ECO:0000256" key="15">
    <source>
        <dbReference type="SAM" id="MobiDB-lite"/>
    </source>
</evidence>
<comment type="function">
    <text evidence="11">Scaffold protein involved in DNA single-strand break repair by mediating the assembly of DNA break repair protein complexes. Negatively regulates ADP-ribosyltransferase activity of PARP1 during base-excision repair in order to prevent excessive PARP1 activity. Recognizes and binds poly-ADP-ribose chains: specifically binds auto-poly-ADP-ribosylated PARP1, limiting its activity.</text>
</comment>
<keyword evidence="6" id="KW-0677">Repeat</keyword>
<feature type="compositionally biased region" description="Low complexity" evidence="15">
    <location>
        <begin position="221"/>
        <end position="251"/>
    </location>
</feature>
<evidence type="ECO:0000256" key="3">
    <source>
        <dbReference type="ARBA" id="ARBA00022454"/>
    </source>
</evidence>
<keyword evidence="5" id="KW-0597">Phosphoprotein</keyword>
<dbReference type="GO" id="GO:0006284">
    <property type="term" value="P:base-excision repair"/>
    <property type="evidence" value="ECO:0007669"/>
    <property type="project" value="InterPro"/>
</dbReference>
<dbReference type="InterPro" id="IPR008979">
    <property type="entry name" value="Galactose-bd-like_sf"/>
</dbReference>
<evidence type="ECO:0000313" key="18">
    <source>
        <dbReference type="Proteomes" id="UP000694393"/>
    </source>
</evidence>
<reference evidence="17" key="2">
    <citation type="submission" date="2025-09" db="UniProtKB">
        <authorList>
            <consortium name="Ensembl"/>
        </authorList>
    </citation>
    <scope>IDENTIFICATION</scope>
</reference>
<feature type="domain" description="BRCT" evidence="16">
    <location>
        <begin position="320"/>
        <end position="408"/>
    </location>
</feature>
<feature type="domain" description="BRCT" evidence="16">
    <location>
        <begin position="561"/>
        <end position="652"/>
    </location>
</feature>
<dbReference type="AlphaFoldDB" id="A0A8C8SRT8"/>
<accession>A0A8C8SRT8</accession>
<dbReference type="SUPFAM" id="SSF52113">
    <property type="entry name" value="BRCT domain"/>
    <property type="match status" value="2"/>
</dbReference>
<dbReference type="PROSITE" id="PS50172">
    <property type="entry name" value="BRCT"/>
    <property type="match status" value="2"/>
</dbReference>
<evidence type="ECO:0000256" key="11">
    <source>
        <dbReference type="ARBA" id="ARBA00055460"/>
    </source>
</evidence>
<feature type="compositionally biased region" description="Basic and acidic residues" evidence="15">
    <location>
        <begin position="254"/>
        <end position="264"/>
    </location>
</feature>
<name>A0A8C8SRT8_9SAUR</name>
<dbReference type="PANTHER" id="PTHR11370:SF5">
    <property type="entry name" value="DNA REPAIR PROTEIN XRCC1"/>
    <property type="match status" value="1"/>
</dbReference>
<evidence type="ECO:0000256" key="5">
    <source>
        <dbReference type="ARBA" id="ARBA00022553"/>
    </source>
</evidence>
<dbReference type="SMART" id="SM00292">
    <property type="entry name" value="BRCT"/>
    <property type="match status" value="2"/>
</dbReference>
<reference evidence="17" key="1">
    <citation type="submission" date="2025-08" db="UniProtKB">
        <authorList>
            <consortium name="Ensembl"/>
        </authorList>
    </citation>
    <scope>IDENTIFICATION</scope>
</reference>
<feature type="compositionally biased region" description="Basic residues" evidence="15">
    <location>
        <begin position="429"/>
        <end position="440"/>
    </location>
</feature>
<keyword evidence="18" id="KW-1185">Reference proteome</keyword>
<feature type="compositionally biased region" description="Polar residues" evidence="15">
    <location>
        <begin position="443"/>
        <end position="456"/>
    </location>
</feature>
<dbReference type="GO" id="GO:0000012">
    <property type="term" value="P:single strand break repair"/>
    <property type="evidence" value="ECO:0007669"/>
    <property type="project" value="InterPro"/>
</dbReference>
<evidence type="ECO:0000256" key="8">
    <source>
        <dbReference type="ARBA" id="ARBA00022843"/>
    </source>
</evidence>
<dbReference type="SUPFAM" id="SSF49785">
    <property type="entry name" value="Galactose-binding domain-like"/>
    <property type="match status" value="1"/>
</dbReference>
<feature type="compositionally biased region" description="Acidic residues" evidence="15">
    <location>
        <begin position="547"/>
        <end position="556"/>
    </location>
</feature>
<proteinExistence type="predicted"/>
<evidence type="ECO:0000256" key="6">
    <source>
        <dbReference type="ARBA" id="ARBA00022737"/>
    </source>
</evidence>
<keyword evidence="7" id="KW-0227">DNA damage</keyword>
<dbReference type="FunFam" id="2.60.120.260:FF:000025">
    <property type="entry name" value="DNA repair protein XRCC1 isoform X1"/>
    <property type="match status" value="1"/>
</dbReference>
<keyword evidence="10" id="KW-0539">Nucleus</keyword>
<evidence type="ECO:0000313" key="17">
    <source>
        <dbReference type="Ensembl" id="ENSPCEP00000022859.1"/>
    </source>
</evidence>
<feature type="region of interest" description="Disordered" evidence="15">
    <location>
        <begin position="221"/>
        <end position="319"/>
    </location>
</feature>
<dbReference type="Gene3D" id="3.40.50.10190">
    <property type="entry name" value="BRCT domain"/>
    <property type="match status" value="2"/>
</dbReference>
<feature type="compositionally biased region" description="Basic and acidic residues" evidence="15">
    <location>
        <begin position="514"/>
        <end position="524"/>
    </location>
</feature>
<evidence type="ECO:0000256" key="2">
    <source>
        <dbReference type="ARBA" id="ARBA00004286"/>
    </source>
</evidence>
<evidence type="ECO:0000256" key="13">
    <source>
        <dbReference type="ARBA" id="ARBA00068212"/>
    </source>
</evidence>
<evidence type="ECO:0000256" key="10">
    <source>
        <dbReference type="ARBA" id="ARBA00023242"/>
    </source>
</evidence>
<dbReference type="Ensembl" id="ENSPCET00000023621.1">
    <property type="protein sequence ID" value="ENSPCEP00000022859.1"/>
    <property type="gene ID" value="ENSPCEG00000017418.1"/>
</dbReference>
<dbReference type="Proteomes" id="UP000694393">
    <property type="component" value="Unplaced"/>
</dbReference>
<dbReference type="GO" id="GO:0006303">
    <property type="term" value="P:double-strand break repair via nonhomologous end joining"/>
    <property type="evidence" value="ECO:0007669"/>
    <property type="project" value="InterPro"/>
</dbReference>
<evidence type="ECO:0000256" key="4">
    <source>
        <dbReference type="ARBA" id="ARBA00022499"/>
    </source>
</evidence>
<organism evidence="17 18">
    <name type="scientific">Pelusios castaneus</name>
    <name type="common">West African mud turtle</name>
    <dbReference type="NCBI Taxonomy" id="367368"/>
    <lineage>
        <taxon>Eukaryota</taxon>
        <taxon>Metazoa</taxon>
        <taxon>Chordata</taxon>
        <taxon>Craniata</taxon>
        <taxon>Vertebrata</taxon>
        <taxon>Euteleostomi</taxon>
        <taxon>Archelosauria</taxon>
        <taxon>Testudinata</taxon>
        <taxon>Testudines</taxon>
        <taxon>Pleurodira</taxon>
        <taxon>Pelomedusidae</taxon>
        <taxon>Pelusios</taxon>
    </lineage>
</organism>
<dbReference type="InterPro" id="IPR045080">
    <property type="entry name" value="BRCT_XRCC1_rpt1"/>
</dbReference>
<dbReference type="FunFam" id="3.40.50.10190:FF:000008">
    <property type="entry name" value="X-ray repair cross complementing 1"/>
    <property type="match status" value="1"/>
</dbReference>
<dbReference type="CDD" id="cd17707">
    <property type="entry name" value="BRCT_XRCC1_rpt2"/>
    <property type="match status" value="1"/>
</dbReference>
<dbReference type="InterPro" id="IPR001357">
    <property type="entry name" value="BRCT_dom"/>
</dbReference>